<dbReference type="Pfam" id="PF13487">
    <property type="entry name" value="HD_5"/>
    <property type="match status" value="1"/>
</dbReference>
<dbReference type="Proteomes" id="UP000180098">
    <property type="component" value="Unassembled WGS sequence"/>
</dbReference>
<dbReference type="PANTHER" id="PTHR43155:SF2">
    <property type="entry name" value="CYCLIC DI-GMP PHOSPHODIESTERASE PA4108"/>
    <property type="match status" value="1"/>
</dbReference>
<protein>
    <recommendedName>
        <fullName evidence="1">HD-GYP domain-containing protein</fullName>
    </recommendedName>
</protein>
<dbReference type="SMART" id="SM00471">
    <property type="entry name" value="HDc"/>
    <property type="match status" value="1"/>
</dbReference>
<evidence type="ECO:0000313" key="3">
    <source>
        <dbReference type="Proteomes" id="UP000180098"/>
    </source>
</evidence>
<proteinExistence type="predicted"/>
<dbReference type="SUPFAM" id="SSF109604">
    <property type="entry name" value="HD-domain/PDEase-like"/>
    <property type="match status" value="1"/>
</dbReference>
<comment type="caution">
    <text evidence="2">The sequence shown here is derived from an EMBL/GenBank/DDBJ whole genome shotgun (WGS) entry which is preliminary data.</text>
</comment>
<feature type="domain" description="HD-GYP" evidence="1">
    <location>
        <begin position="94"/>
        <end position="287"/>
    </location>
</feature>
<dbReference type="PANTHER" id="PTHR43155">
    <property type="entry name" value="CYCLIC DI-GMP PHOSPHODIESTERASE PA4108-RELATED"/>
    <property type="match status" value="1"/>
</dbReference>
<keyword evidence="3" id="KW-1185">Reference proteome</keyword>
<reference evidence="2 3" key="1">
    <citation type="submission" date="2016-10" db="EMBL/GenBank/DDBJ databases">
        <title>Draft genome sequences of four alkaliphilic bacteria belonging to the Anaerobacillus genus.</title>
        <authorList>
            <person name="Bassil N.M."/>
            <person name="Lloyd J.R."/>
        </authorList>
    </citation>
    <scope>NUCLEOTIDE SEQUENCE [LARGE SCALE GENOMIC DNA]</scope>
    <source>
        <strain evidence="2 3">DSM 15340</strain>
    </source>
</reference>
<name>A0A1S2L8V2_9BACI</name>
<dbReference type="EMBL" id="MLQQ01000051">
    <property type="protein sequence ID" value="OIJ08700.1"/>
    <property type="molecule type" value="Genomic_DNA"/>
</dbReference>
<organism evidence="2 3">
    <name type="scientific">Anaerobacillus arseniciselenatis</name>
    <dbReference type="NCBI Taxonomy" id="85682"/>
    <lineage>
        <taxon>Bacteria</taxon>
        <taxon>Bacillati</taxon>
        <taxon>Bacillota</taxon>
        <taxon>Bacilli</taxon>
        <taxon>Bacillales</taxon>
        <taxon>Bacillaceae</taxon>
        <taxon>Anaerobacillus</taxon>
    </lineage>
</organism>
<sequence>MVDNISFDLVGKVLEQDIVSETDVLLLKKGTVLTSAHVDLLKKHQYKKVKVSVNKSFEDFYFTHINRIQDLYTNLESIKDVSLKQWFKRDESIVRFVQKDPLIFEKLYSIKKTETIYRHSANVGLIAFYLGKLLRFSYKNKLRLWQMGVLHDIGKMKLDQGMVENPEKLTKKQLAEYEKHPEYSWNVLRGIPDINVKILNAVRNHRERIDGSGYPRRLTVKYLHPSVQIISVADVIDELMTKQEKNLFEILYGLEEEALQNKLSPAVVCPFLRNTLRKHINKHVLLNDGNVAEVSFVFDYEPMQPLLYFRESKTFIDLRKFHKLKIVGFA</sequence>
<dbReference type="RefSeq" id="WP_071314667.1">
    <property type="nucleotide sequence ID" value="NZ_MLQQ01000051.1"/>
</dbReference>
<evidence type="ECO:0000313" key="2">
    <source>
        <dbReference type="EMBL" id="OIJ08700.1"/>
    </source>
</evidence>
<evidence type="ECO:0000259" key="1">
    <source>
        <dbReference type="PROSITE" id="PS51832"/>
    </source>
</evidence>
<dbReference type="CDD" id="cd00077">
    <property type="entry name" value="HDc"/>
    <property type="match status" value="1"/>
</dbReference>
<dbReference type="PROSITE" id="PS51832">
    <property type="entry name" value="HD_GYP"/>
    <property type="match status" value="1"/>
</dbReference>
<gene>
    <name evidence="2" type="ORF">BKP35_17475</name>
</gene>
<accession>A0A1S2L8V2</accession>
<dbReference type="InterPro" id="IPR037522">
    <property type="entry name" value="HD_GYP_dom"/>
</dbReference>
<dbReference type="AlphaFoldDB" id="A0A1S2L8V2"/>
<dbReference type="InterPro" id="IPR003607">
    <property type="entry name" value="HD/PDEase_dom"/>
</dbReference>
<dbReference type="Gene3D" id="1.10.3210.10">
    <property type="entry name" value="Hypothetical protein af1432"/>
    <property type="match status" value="1"/>
</dbReference>